<dbReference type="RefSeq" id="WP_043576809.1">
    <property type="nucleotide sequence ID" value="NZ_CP142381.1"/>
</dbReference>
<dbReference type="InterPro" id="IPR043519">
    <property type="entry name" value="NT_sf"/>
</dbReference>
<dbReference type="SUPFAM" id="SSF81301">
    <property type="entry name" value="Nucleotidyltransferase"/>
    <property type="match status" value="1"/>
</dbReference>
<dbReference type="Gene3D" id="3.30.460.10">
    <property type="entry name" value="Beta Polymerase, domain 2"/>
    <property type="match status" value="1"/>
</dbReference>
<name>A0ABS7FJM2_9NEIS</name>
<evidence type="ECO:0000313" key="2">
    <source>
        <dbReference type="Proteomes" id="UP000711178"/>
    </source>
</evidence>
<dbReference type="InterPro" id="IPR007344">
    <property type="entry name" value="GrpB/CoaE"/>
</dbReference>
<dbReference type="Proteomes" id="UP000711178">
    <property type="component" value="Unassembled WGS sequence"/>
</dbReference>
<protein>
    <submittedName>
        <fullName evidence="1">GrpB family protein</fullName>
    </submittedName>
</protein>
<evidence type="ECO:0000313" key="1">
    <source>
        <dbReference type="EMBL" id="MBW8290284.1"/>
    </source>
</evidence>
<dbReference type="GeneID" id="89684179"/>
<gene>
    <name evidence="1" type="ORF">KIF53_21845</name>
</gene>
<reference evidence="1 2" key="1">
    <citation type="submission" date="2021-05" db="EMBL/GenBank/DDBJ databases">
        <title>Draft Whole Genome Sequencing Of Biosensor Chromobacterium violaceum Strain CV026 Reveals A Regulatory RNA In Chromobacterium violaceum Phenotype Regulatory Network.</title>
        <authorList>
            <person name="Hong K.W."/>
            <person name="Chan K.G."/>
            <person name="Chang C.-Y."/>
        </authorList>
    </citation>
    <scope>NUCLEOTIDE SEQUENCE [LARGE SCALE GENOMIC DNA]</scope>
    <source>
        <strain evidence="1 2">ATCC 31532</strain>
    </source>
</reference>
<proteinExistence type="predicted"/>
<keyword evidence="2" id="KW-1185">Reference proteome</keyword>
<sequence>MAPDLAVAPYTPAWPQRFHAERRRILSALGPLACACRIEHIGSTAVPGLAAKPVIDIMLGLPKLNDLEPYFPALAAAGFHRQPQMAAAMPDRHYFTQPVLPPRQAHLHAVALDSDFWRDKLAFRDALRADGHLAEHYADLKRRLAVTHGGDRAAYTDAKSGFIASVLAMTAGKPHGKSATR</sequence>
<dbReference type="Pfam" id="PF04229">
    <property type="entry name" value="GrpB"/>
    <property type="match status" value="1"/>
</dbReference>
<dbReference type="EMBL" id="JAHDTB010000041">
    <property type="protein sequence ID" value="MBW8290284.1"/>
    <property type="molecule type" value="Genomic_DNA"/>
</dbReference>
<dbReference type="PANTHER" id="PTHR34822:SF1">
    <property type="entry name" value="GRPB FAMILY PROTEIN"/>
    <property type="match status" value="1"/>
</dbReference>
<organism evidence="1 2">
    <name type="scientific">Chromobacterium subtsugae</name>
    <dbReference type="NCBI Taxonomy" id="251747"/>
    <lineage>
        <taxon>Bacteria</taxon>
        <taxon>Pseudomonadati</taxon>
        <taxon>Pseudomonadota</taxon>
        <taxon>Betaproteobacteria</taxon>
        <taxon>Neisseriales</taxon>
        <taxon>Chromobacteriaceae</taxon>
        <taxon>Chromobacterium</taxon>
    </lineage>
</organism>
<comment type="caution">
    <text evidence="1">The sequence shown here is derived from an EMBL/GenBank/DDBJ whole genome shotgun (WGS) entry which is preliminary data.</text>
</comment>
<accession>A0ABS7FJM2</accession>
<dbReference type="PANTHER" id="PTHR34822">
    <property type="entry name" value="GRPB DOMAIN PROTEIN (AFU_ORTHOLOGUE AFUA_1G01530)"/>
    <property type="match status" value="1"/>
</dbReference>